<dbReference type="Pfam" id="PF01370">
    <property type="entry name" value="Epimerase"/>
    <property type="match status" value="1"/>
</dbReference>
<dbReference type="PANTHER" id="PTHR48079">
    <property type="entry name" value="PROTEIN YEEZ"/>
    <property type="match status" value="1"/>
</dbReference>
<evidence type="ECO:0000313" key="3">
    <source>
        <dbReference type="Proteomes" id="UP000800092"/>
    </source>
</evidence>
<protein>
    <submittedName>
        <fullName evidence="2">NAD(P)-binding protein</fullName>
    </submittedName>
</protein>
<dbReference type="GO" id="GO:0004029">
    <property type="term" value="F:aldehyde dehydrogenase (NAD+) activity"/>
    <property type="evidence" value="ECO:0007669"/>
    <property type="project" value="TreeGrafter"/>
</dbReference>
<gene>
    <name evidence="2" type="ORF">EV356DRAFT_490169</name>
</gene>
<reference evidence="2" key="1">
    <citation type="journal article" date="2020" name="Stud. Mycol.">
        <title>101 Dothideomycetes genomes: a test case for predicting lifestyles and emergence of pathogens.</title>
        <authorList>
            <person name="Haridas S."/>
            <person name="Albert R."/>
            <person name="Binder M."/>
            <person name="Bloem J."/>
            <person name="Labutti K."/>
            <person name="Salamov A."/>
            <person name="Andreopoulos B."/>
            <person name="Baker S."/>
            <person name="Barry K."/>
            <person name="Bills G."/>
            <person name="Bluhm B."/>
            <person name="Cannon C."/>
            <person name="Castanera R."/>
            <person name="Culley D."/>
            <person name="Daum C."/>
            <person name="Ezra D."/>
            <person name="Gonzalez J."/>
            <person name="Henrissat B."/>
            <person name="Kuo A."/>
            <person name="Liang C."/>
            <person name="Lipzen A."/>
            <person name="Lutzoni F."/>
            <person name="Magnuson J."/>
            <person name="Mondo S."/>
            <person name="Nolan M."/>
            <person name="Ohm R."/>
            <person name="Pangilinan J."/>
            <person name="Park H.-J."/>
            <person name="Ramirez L."/>
            <person name="Alfaro M."/>
            <person name="Sun H."/>
            <person name="Tritt A."/>
            <person name="Yoshinaga Y."/>
            <person name="Zwiers L.-H."/>
            <person name="Turgeon B."/>
            <person name="Goodwin S."/>
            <person name="Spatafora J."/>
            <person name="Crous P."/>
            <person name="Grigoriev I."/>
        </authorList>
    </citation>
    <scope>NUCLEOTIDE SEQUENCE</scope>
    <source>
        <strain evidence="2">Tuck. ex Michener</strain>
    </source>
</reference>
<proteinExistence type="predicted"/>
<dbReference type="EMBL" id="ML991826">
    <property type="protein sequence ID" value="KAF2231493.1"/>
    <property type="molecule type" value="Genomic_DNA"/>
</dbReference>
<dbReference type="AlphaFoldDB" id="A0A6A6H1N8"/>
<feature type="domain" description="NAD-dependent epimerase/dehydratase" evidence="1">
    <location>
        <begin position="5"/>
        <end position="204"/>
    </location>
</feature>
<evidence type="ECO:0000313" key="2">
    <source>
        <dbReference type="EMBL" id="KAF2231493.1"/>
    </source>
</evidence>
<dbReference type="OrthoDB" id="10262413at2759"/>
<dbReference type="InterPro" id="IPR051783">
    <property type="entry name" value="NAD(P)-dependent_oxidoreduct"/>
</dbReference>
<keyword evidence="3" id="KW-1185">Reference proteome</keyword>
<dbReference type="InterPro" id="IPR036291">
    <property type="entry name" value="NAD(P)-bd_dom_sf"/>
</dbReference>
<evidence type="ECO:0000259" key="1">
    <source>
        <dbReference type="Pfam" id="PF01370"/>
    </source>
</evidence>
<dbReference type="Gene3D" id="3.40.50.720">
    <property type="entry name" value="NAD(P)-binding Rossmann-like Domain"/>
    <property type="match status" value="1"/>
</dbReference>
<dbReference type="InterPro" id="IPR001509">
    <property type="entry name" value="Epimerase_deHydtase"/>
</dbReference>
<dbReference type="PANTHER" id="PTHR48079:SF6">
    <property type="entry name" value="NAD(P)-BINDING DOMAIN-CONTAINING PROTEIN-RELATED"/>
    <property type="match status" value="1"/>
</dbReference>
<dbReference type="SUPFAM" id="SSF51735">
    <property type="entry name" value="NAD(P)-binding Rossmann-fold domains"/>
    <property type="match status" value="1"/>
</dbReference>
<accession>A0A6A6H1N8</accession>
<organism evidence="2 3">
    <name type="scientific">Viridothelium virens</name>
    <name type="common">Speckled blister lichen</name>
    <name type="synonym">Trypethelium virens</name>
    <dbReference type="NCBI Taxonomy" id="1048519"/>
    <lineage>
        <taxon>Eukaryota</taxon>
        <taxon>Fungi</taxon>
        <taxon>Dikarya</taxon>
        <taxon>Ascomycota</taxon>
        <taxon>Pezizomycotina</taxon>
        <taxon>Dothideomycetes</taxon>
        <taxon>Dothideomycetes incertae sedis</taxon>
        <taxon>Trypetheliales</taxon>
        <taxon>Trypetheliaceae</taxon>
        <taxon>Viridothelium</taxon>
    </lineage>
</organism>
<dbReference type="GO" id="GO:0005737">
    <property type="term" value="C:cytoplasm"/>
    <property type="evidence" value="ECO:0007669"/>
    <property type="project" value="TreeGrafter"/>
</dbReference>
<name>A0A6A6H1N8_VIRVR</name>
<dbReference type="Proteomes" id="UP000800092">
    <property type="component" value="Unassembled WGS sequence"/>
</dbReference>
<sequence>MGSNILITGAAGYISKEQAKALSTLGINVLQLDLTDEKAVVQSLLRYNINIVIHCASSINADLALNLITALGKQREASREQTFFIHTSGLSAFYEKTGWPQRETKDTGPVFDLEKQLADSFPIRKTDVAVIEHAKAKGVTSFIVIPSTVYGKGSGEWNKLSVVLPVYIQACISQRAVSKFPENTKVSGVHISDLTALYGRIIQKILQKEPLPSGTEGYYFALAHNLIWWEVLDQLAATLKARGLVTTSDTSIWSDDEAAAEAMGIPIQFVQPLWNSGENIVRKKPDMIGWEPAWDKDDFLGSIDDEIQAVLELSKAKSSLIDSLFESAKG</sequence>